<evidence type="ECO:0000256" key="1">
    <source>
        <dbReference type="ARBA" id="ARBA00010914"/>
    </source>
</evidence>
<dbReference type="KEGG" id="tmk:QGN29_02910"/>
<keyword evidence="5" id="KW-0411">Iron-sulfur</keyword>
<dbReference type="GO" id="GO:0046872">
    <property type="term" value="F:metal ion binding"/>
    <property type="evidence" value="ECO:0007669"/>
    <property type="project" value="UniProtKB-KW"/>
</dbReference>
<keyword evidence="3" id="KW-0479">Metal-binding</keyword>
<dbReference type="AlphaFoldDB" id="A0AA52EIV5"/>
<dbReference type="GO" id="GO:0051537">
    <property type="term" value="F:2 iron, 2 sulfur cluster binding"/>
    <property type="evidence" value="ECO:0007669"/>
    <property type="project" value="UniProtKB-KW"/>
</dbReference>
<dbReference type="EMBL" id="CP123872">
    <property type="protein sequence ID" value="WND03319.1"/>
    <property type="molecule type" value="Genomic_DNA"/>
</dbReference>
<dbReference type="PRINTS" id="PR00355">
    <property type="entry name" value="ADRENODOXIN"/>
</dbReference>
<feature type="domain" description="2Fe-2S ferredoxin-type" evidence="7">
    <location>
        <begin position="1"/>
        <end position="106"/>
    </location>
</feature>
<sequence length="106" mass="11716">MVKVVVTDTAGEERTIEAEEGISLMESIRENDFDDLPALCGGCCSCCTCHVYVETSWAEKMPTMEDDESYLLEDSPHFKGGESRLSCQIEINDTMDGLKVTIAPED</sequence>
<name>A0AA52EIV5_9PROT</name>
<protein>
    <submittedName>
        <fullName evidence="8">2Fe-2S iron-sulfur cluster-binding protein</fullName>
    </submittedName>
</protein>
<dbReference type="PROSITE" id="PS51085">
    <property type="entry name" value="2FE2S_FER_2"/>
    <property type="match status" value="1"/>
</dbReference>
<keyword evidence="9" id="KW-1185">Reference proteome</keyword>
<comment type="similarity">
    <text evidence="1">Belongs to the adrenodoxin/putidaredoxin family.</text>
</comment>
<accession>A0AA52EIV5</accession>
<dbReference type="PANTHER" id="PTHR23426:SF65">
    <property type="entry name" value="FERREDOXIN-2, MITOCHONDRIAL"/>
    <property type="match status" value="1"/>
</dbReference>
<evidence type="ECO:0000259" key="7">
    <source>
        <dbReference type="PROSITE" id="PS51085"/>
    </source>
</evidence>
<dbReference type="RefSeq" id="WP_310799172.1">
    <property type="nucleotide sequence ID" value="NZ_CP123872.1"/>
</dbReference>
<keyword evidence="2" id="KW-0001">2Fe-2S</keyword>
<dbReference type="InterPro" id="IPR001055">
    <property type="entry name" value="Adrenodoxin-like"/>
</dbReference>
<evidence type="ECO:0000313" key="8">
    <source>
        <dbReference type="EMBL" id="WND03319.1"/>
    </source>
</evidence>
<dbReference type="Pfam" id="PF00111">
    <property type="entry name" value="Fer2"/>
    <property type="match status" value="1"/>
</dbReference>
<dbReference type="Gene3D" id="3.10.20.30">
    <property type="match status" value="1"/>
</dbReference>
<dbReference type="Proteomes" id="UP001268683">
    <property type="component" value="Chromosome"/>
</dbReference>
<organism evidence="8 9">
    <name type="scientific">Temperatibacter marinus</name>
    <dbReference type="NCBI Taxonomy" id="1456591"/>
    <lineage>
        <taxon>Bacteria</taxon>
        <taxon>Pseudomonadati</taxon>
        <taxon>Pseudomonadota</taxon>
        <taxon>Alphaproteobacteria</taxon>
        <taxon>Kordiimonadales</taxon>
        <taxon>Temperatibacteraceae</taxon>
        <taxon>Temperatibacter</taxon>
    </lineage>
</organism>
<dbReference type="PANTHER" id="PTHR23426">
    <property type="entry name" value="FERREDOXIN/ADRENODOXIN"/>
    <property type="match status" value="1"/>
</dbReference>
<dbReference type="GO" id="GO:0009055">
    <property type="term" value="F:electron transfer activity"/>
    <property type="evidence" value="ECO:0007669"/>
    <property type="project" value="TreeGrafter"/>
</dbReference>
<evidence type="ECO:0000313" key="9">
    <source>
        <dbReference type="Proteomes" id="UP001268683"/>
    </source>
</evidence>
<comment type="cofactor">
    <cofactor evidence="6">
        <name>[2Fe-2S] cluster</name>
        <dbReference type="ChEBI" id="CHEBI:190135"/>
    </cofactor>
</comment>
<dbReference type="InterPro" id="IPR036010">
    <property type="entry name" value="2Fe-2S_ferredoxin-like_sf"/>
</dbReference>
<reference evidence="8" key="1">
    <citation type="submission" date="2023-04" db="EMBL/GenBank/DDBJ databases">
        <title>Complete genome sequence of Temperatibacter marinus.</title>
        <authorList>
            <person name="Rong J.-C."/>
            <person name="Yi M.-L."/>
            <person name="Zhao Q."/>
        </authorList>
    </citation>
    <scope>NUCLEOTIDE SEQUENCE</scope>
    <source>
        <strain evidence="8">NBRC 110045</strain>
    </source>
</reference>
<proteinExistence type="inferred from homology"/>
<evidence type="ECO:0000256" key="4">
    <source>
        <dbReference type="ARBA" id="ARBA00023004"/>
    </source>
</evidence>
<evidence type="ECO:0000256" key="3">
    <source>
        <dbReference type="ARBA" id="ARBA00022723"/>
    </source>
</evidence>
<keyword evidence="4" id="KW-0408">Iron</keyword>
<dbReference type="InterPro" id="IPR001041">
    <property type="entry name" value="2Fe-2S_ferredoxin-type"/>
</dbReference>
<evidence type="ECO:0000256" key="6">
    <source>
        <dbReference type="ARBA" id="ARBA00034078"/>
    </source>
</evidence>
<dbReference type="InterPro" id="IPR012675">
    <property type="entry name" value="Beta-grasp_dom_sf"/>
</dbReference>
<evidence type="ECO:0000256" key="2">
    <source>
        <dbReference type="ARBA" id="ARBA00022714"/>
    </source>
</evidence>
<dbReference type="GO" id="GO:0140647">
    <property type="term" value="P:P450-containing electron transport chain"/>
    <property type="evidence" value="ECO:0007669"/>
    <property type="project" value="InterPro"/>
</dbReference>
<evidence type="ECO:0000256" key="5">
    <source>
        <dbReference type="ARBA" id="ARBA00023014"/>
    </source>
</evidence>
<gene>
    <name evidence="8" type="ORF">QGN29_02910</name>
</gene>
<dbReference type="SUPFAM" id="SSF54292">
    <property type="entry name" value="2Fe-2S ferredoxin-like"/>
    <property type="match status" value="1"/>
</dbReference>